<keyword evidence="3" id="KW-1185">Reference proteome</keyword>
<proteinExistence type="predicted"/>
<protein>
    <submittedName>
        <fullName evidence="2">Gametogenetin</fullName>
    </submittedName>
</protein>
<dbReference type="EMBL" id="OW240920">
    <property type="protein sequence ID" value="CAH2314201.1"/>
    <property type="molecule type" value="Genomic_DNA"/>
</dbReference>
<feature type="compositionally biased region" description="Basic and acidic residues" evidence="1">
    <location>
        <begin position="78"/>
        <end position="108"/>
    </location>
</feature>
<dbReference type="AlphaFoldDB" id="A0AAD1SY42"/>
<dbReference type="GO" id="GO:0007276">
    <property type="term" value="P:gamete generation"/>
    <property type="evidence" value="ECO:0007669"/>
    <property type="project" value="InterPro"/>
</dbReference>
<feature type="region of interest" description="Disordered" evidence="1">
    <location>
        <begin position="78"/>
        <end position="170"/>
    </location>
</feature>
<feature type="region of interest" description="Disordered" evidence="1">
    <location>
        <begin position="491"/>
        <end position="524"/>
    </location>
</feature>
<organism evidence="2 3">
    <name type="scientific">Pelobates cultripes</name>
    <name type="common">Western spadefoot toad</name>
    <dbReference type="NCBI Taxonomy" id="61616"/>
    <lineage>
        <taxon>Eukaryota</taxon>
        <taxon>Metazoa</taxon>
        <taxon>Chordata</taxon>
        <taxon>Craniata</taxon>
        <taxon>Vertebrata</taxon>
        <taxon>Euteleostomi</taxon>
        <taxon>Amphibia</taxon>
        <taxon>Batrachia</taxon>
        <taxon>Anura</taxon>
        <taxon>Pelobatoidea</taxon>
        <taxon>Pelobatidae</taxon>
        <taxon>Pelobates</taxon>
    </lineage>
</organism>
<evidence type="ECO:0000313" key="2">
    <source>
        <dbReference type="EMBL" id="CAH2314201.1"/>
    </source>
</evidence>
<dbReference type="Pfam" id="PF15685">
    <property type="entry name" value="GGN"/>
    <property type="match status" value="1"/>
</dbReference>
<feature type="compositionally biased region" description="Basic and acidic residues" evidence="1">
    <location>
        <begin position="129"/>
        <end position="159"/>
    </location>
</feature>
<accession>A0AAD1SY42</accession>
<dbReference type="GO" id="GO:0006302">
    <property type="term" value="P:double-strand break repair"/>
    <property type="evidence" value="ECO:0007669"/>
    <property type="project" value="InterPro"/>
</dbReference>
<reference evidence="2" key="1">
    <citation type="submission" date="2022-03" db="EMBL/GenBank/DDBJ databases">
        <authorList>
            <person name="Alioto T."/>
            <person name="Alioto T."/>
            <person name="Gomez Garrido J."/>
        </authorList>
    </citation>
    <scope>NUCLEOTIDE SEQUENCE</scope>
</reference>
<sequence length="840" mass="93925">MGNVQPESVCFGPENSNCQYLELNDSRQDRKKHEESSALNPFCNSMVAEGQLTSRNFEVPDMGKKISKNMVFKKCNTKEKNKDSSIEHFPPKCQRQTDVKCTKAESRPSHTVINHQKSSFQNQDPQRGSTEKEQDGSIKPPHAEMGKSIKNSADDKTRNPGELPGMDKCGKQHFPNCSLDKPTGEIQISKTVSAIPQSAQLPQNAPSCKKQHHLEPQPSQVLWLMQNSRTDNSMDPSDNVLISHSGIPLDGKAVPDNMVTDVNVKAPMSNNGHIMANEMSQPSKNIPDNPISPKPSAICQTKFSVMPPMNMTDFQFGGNFKVQMDKEAHSFNFTRQSPNKSKSIKSKQIKNVLQRIQPPNDNLSLPSFSFTDAFIPGSHVKCSQWSKDNTCPLCENLELSNLKSSVKVDMPKKAKVFKNANTSTSELEIPLQVAMVDSSCQTSEDMYITKSQVKTKCKQPSSKPKKKETDLQLPDISSTTPSILEFKGAMPKSDLSTRPKIPSPQCHDSFNTKEKPTDFIQGPSDRLTKHTLIDVGQGRKTPRPRCPILEKPLQLTPEKLQEFKKVHFVEDKSQMTSKSRPVKSKILAQWPCPVLAPDTVKSSKQINAKAQYKINELTQHTGDKAPAAAPPGAKEYIMPAKTETTKPAQKMAKAGIVLSQEPTHLISESPKYQSVNVKANRRCKKPRASSRNPKHNLIIRQSSKNISDSSPQNIPRVLTEDQSKDNVLENIPTSKLSNHKTTQDTTKCQKEDVLGAKLEQKEPQRWENFQVDTACSMKPQRKANLPPNVEAWLSVSQNWLAEPVWITTLKLASSLVTGTRLWMDHWEVEDRKGNIKEHWG</sequence>
<dbReference type="Proteomes" id="UP001295444">
    <property type="component" value="Chromosome 09"/>
</dbReference>
<feature type="region of interest" description="Disordered" evidence="1">
    <location>
        <begin position="453"/>
        <end position="478"/>
    </location>
</feature>
<dbReference type="InterPro" id="IPR031400">
    <property type="entry name" value="GGN"/>
</dbReference>
<evidence type="ECO:0000313" key="3">
    <source>
        <dbReference type="Proteomes" id="UP001295444"/>
    </source>
</evidence>
<feature type="compositionally biased region" description="Polar residues" evidence="1">
    <location>
        <begin position="109"/>
        <end position="128"/>
    </location>
</feature>
<name>A0AAD1SY42_PELCU</name>
<gene>
    <name evidence="2" type="ORF">PECUL_23A027001</name>
</gene>
<evidence type="ECO:0000256" key="1">
    <source>
        <dbReference type="SAM" id="MobiDB-lite"/>
    </source>
</evidence>